<dbReference type="PANTHER" id="PTHR35272:SF3">
    <property type="entry name" value="THIOL:DISULFIDE INTERCHANGE PROTEIN DSBC"/>
    <property type="match status" value="1"/>
</dbReference>
<dbReference type="Gene3D" id="3.40.30.10">
    <property type="entry name" value="Glutaredoxin"/>
    <property type="match status" value="1"/>
</dbReference>
<organism evidence="10 11">
    <name type="scientific">Thalassotalea mangrovi</name>
    <dbReference type="NCBI Taxonomy" id="2572245"/>
    <lineage>
        <taxon>Bacteria</taxon>
        <taxon>Pseudomonadati</taxon>
        <taxon>Pseudomonadota</taxon>
        <taxon>Gammaproteobacteria</taxon>
        <taxon>Alteromonadales</taxon>
        <taxon>Colwelliaceae</taxon>
        <taxon>Thalassotalea</taxon>
    </lineage>
</organism>
<sequence length="244" mass="26640">MALCVLALSALNMSSAIAAEPLSAEQVDTIKSKLTKLGLNAESVQPSEMQGLVEIFTDQGLFYTSVDGSYLIQGTVYDLSGEQISSLTEKSLAKVRVDGMHEFENSMIVFPADKEQYQITVFTDLTCGYCRKLHRQIEEYNDLGITVRYLAFPRGGLGSQSFVDIRSVWCSDDQQKAMTEAKGGAEVPQKMCAQPVAEQYQFGRKIGVNGTPAIMLEDGLMLPGYKSPEQLQQILKSVAATNAG</sequence>
<dbReference type="SUPFAM" id="SSF52833">
    <property type="entry name" value="Thioredoxin-like"/>
    <property type="match status" value="1"/>
</dbReference>
<evidence type="ECO:0000313" key="11">
    <source>
        <dbReference type="Proteomes" id="UP000307999"/>
    </source>
</evidence>
<dbReference type="CDD" id="cd03020">
    <property type="entry name" value="DsbA_DsbC_DsbG"/>
    <property type="match status" value="1"/>
</dbReference>
<dbReference type="AlphaFoldDB" id="A0A4U1BAW2"/>
<dbReference type="Proteomes" id="UP000307999">
    <property type="component" value="Unassembled WGS sequence"/>
</dbReference>
<feature type="domain" description="Thioredoxin-like fold" evidence="9">
    <location>
        <begin position="113"/>
        <end position="235"/>
    </location>
</feature>
<dbReference type="SUPFAM" id="SSF54423">
    <property type="entry name" value="DsbC/DsbG N-terminal domain-like"/>
    <property type="match status" value="1"/>
</dbReference>
<keyword evidence="5" id="KW-1015">Disulfide bond</keyword>
<protein>
    <recommendedName>
        <fullName evidence="7">Thiol:disulfide interchange protein</fullName>
    </recommendedName>
</protein>
<dbReference type="Pfam" id="PF10411">
    <property type="entry name" value="DsbC_N"/>
    <property type="match status" value="1"/>
</dbReference>
<keyword evidence="11" id="KW-1185">Reference proteome</keyword>
<keyword evidence="3 7" id="KW-0732">Signal</keyword>
<dbReference type="GO" id="GO:0042597">
    <property type="term" value="C:periplasmic space"/>
    <property type="evidence" value="ECO:0007669"/>
    <property type="project" value="UniProtKB-SubCell"/>
</dbReference>
<dbReference type="OrthoDB" id="12976at2"/>
<comment type="function">
    <text evidence="7">Required for disulfide bond formation in some periplasmic proteins. Acts by transferring its disulfide bond to other proteins and is reduced in the process.</text>
</comment>
<dbReference type="InterPro" id="IPR018950">
    <property type="entry name" value="DiS-bond_isomerase_DsbC/G_N"/>
</dbReference>
<accession>A0A4U1BAW2</accession>
<dbReference type="InterPro" id="IPR033954">
    <property type="entry name" value="DiS-bond_Isoase_DsbC/G"/>
</dbReference>
<proteinExistence type="inferred from homology"/>
<evidence type="ECO:0000313" key="10">
    <source>
        <dbReference type="EMBL" id="TKB47555.1"/>
    </source>
</evidence>
<feature type="chain" id="PRO_5021040586" description="Thiol:disulfide interchange protein" evidence="7">
    <location>
        <begin position="19"/>
        <end position="244"/>
    </location>
</feature>
<comment type="similarity">
    <text evidence="2 7">Belongs to the thioredoxin family. DsbC subfamily.</text>
</comment>
<dbReference type="InterPro" id="IPR036249">
    <property type="entry name" value="Thioredoxin-like_sf"/>
</dbReference>
<dbReference type="InterPro" id="IPR012336">
    <property type="entry name" value="Thioredoxin-like_fold"/>
</dbReference>
<evidence type="ECO:0000256" key="3">
    <source>
        <dbReference type="ARBA" id="ARBA00022729"/>
    </source>
</evidence>
<dbReference type="InterPro" id="IPR017937">
    <property type="entry name" value="Thioredoxin_CS"/>
</dbReference>
<evidence type="ECO:0000259" key="8">
    <source>
        <dbReference type="Pfam" id="PF10411"/>
    </source>
</evidence>
<evidence type="ECO:0000256" key="7">
    <source>
        <dbReference type="RuleBase" id="RU364038"/>
    </source>
</evidence>
<feature type="domain" description="Disulphide bond isomerase DsbC/G N-terminal" evidence="8">
    <location>
        <begin position="24"/>
        <end position="89"/>
    </location>
</feature>
<dbReference type="EMBL" id="SWDB01000003">
    <property type="protein sequence ID" value="TKB47555.1"/>
    <property type="molecule type" value="Genomic_DNA"/>
</dbReference>
<name>A0A4U1BAW2_9GAMM</name>
<dbReference type="Gene3D" id="3.10.450.70">
    <property type="entry name" value="Disulphide bond isomerase, DsbC/G, N-terminal"/>
    <property type="match status" value="1"/>
</dbReference>
<comment type="caution">
    <text evidence="10">The sequence shown here is derived from an EMBL/GenBank/DDBJ whole genome shotgun (WGS) entry which is preliminary data.</text>
</comment>
<gene>
    <name evidence="10" type="primary">dsbC</name>
    <name evidence="10" type="ORF">E8M12_01095</name>
</gene>
<keyword evidence="6 7" id="KW-0676">Redox-active center</keyword>
<evidence type="ECO:0000256" key="6">
    <source>
        <dbReference type="ARBA" id="ARBA00023284"/>
    </source>
</evidence>
<evidence type="ECO:0000256" key="1">
    <source>
        <dbReference type="ARBA" id="ARBA00004418"/>
    </source>
</evidence>
<dbReference type="InterPro" id="IPR009094">
    <property type="entry name" value="DiS-bond_isomerase_DsbC/G_N_sf"/>
</dbReference>
<keyword evidence="10" id="KW-0413">Isomerase</keyword>
<feature type="signal peptide" evidence="7">
    <location>
        <begin position="1"/>
        <end position="18"/>
    </location>
</feature>
<comment type="subcellular location">
    <subcellularLocation>
        <location evidence="1 7">Periplasm</location>
    </subcellularLocation>
</comment>
<dbReference type="NCBIfam" id="NF008129">
    <property type="entry name" value="PRK10877.1"/>
    <property type="match status" value="1"/>
</dbReference>
<evidence type="ECO:0000256" key="5">
    <source>
        <dbReference type="ARBA" id="ARBA00023157"/>
    </source>
</evidence>
<dbReference type="InterPro" id="IPR051470">
    <property type="entry name" value="Thiol:disulfide_interchange"/>
</dbReference>
<dbReference type="PROSITE" id="PS00194">
    <property type="entry name" value="THIOREDOXIN_1"/>
    <property type="match status" value="1"/>
</dbReference>
<evidence type="ECO:0000259" key="9">
    <source>
        <dbReference type="Pfam" id="PF13098"/>
    </source>
</evidence>
<dbReference type="GO" id="GO:0016853">
    <property type="term" value="F:isomerase activity"/>
    <property type="evidence" value="ECO:0007669"/>
    <property type="project" value="UniProtKB-KW"/>
</dbReference>
<evidence type="ECO:0000256" key="2">
    <source>
        <dbReference type="ARBA" id="ARBA00009813"/>
    </source>
</evidence>
<evidence type="ECO:0000256" key="4">
    <source>
        <dbReference type="ARBA" id="ARBA00022764"/>
    </source>
</evidence>
<reference evidence="10 11" key="1">
    <citation type="submission" date="2019-04" db="EMBL/GenBank/DDBJ databases">
        <title>Thalassotalea guangxiensis sp. nov., isolated from sediment of the coastal wetland.</title>
        <authorList>
            <person name="Zheng S."/>
            <person name="Zhang D."/>
        </authorList>
    </citation>
    <scope>NUCLEOTIDE SEQUENCE [LARGE SCALE GENOMIC DNA]</scope>
    <source>
        <strain evidence="10 11">ZS-4</strain>
    </source>
</reference>
<dbReference type="PANTHER" id="PTHR35272">
    <property type="entry name" value="THIOL:DISULFIDE INTERCHANGE PROTEIN DSBC-RELATED"/>
    <property type="match status" value="1"/>
</dbReference>
<keyword evidence="4 7" id="KW-0574">Periplasm</keyword>
<dbReference type="Pfam" id="PF13098">
    <property type="entry name" value="Thioredoxin_2"/>
    <property type="match status" value="1"/>
</dbReference>